<dbReference type="InterPro" id="IPR026341">
    <property type="entry name" value="T9SS_type_B"/>
</dbReference>
<dbReference type="RefSeq" id="WP_147166066.1">
    <property type="nucleotide sequence ID" value="NZ_VOOR01000005.1"/>
</dbReference>
<evidence type="ECO:0000256" key="1">
    <source>
        <dbReference type="SAM" id="SignalP"/>
    </source>
</evidence>
<keyword evidence="4" id="KW-1185">Reference proteome</keyword>
<dbReference type="OrthoDB" id="9765926at2"/>
<sequence length="936" mass="98589">MRSILYKWAWAVFGLSFPLILQAQSSAFCGGGAAVSTSVASVYFFQNTPITVNGDPIEPGSHIIAVFENDAGEWACAGEVQWWGSNTILTLRGEDAEYEGYEEGEALKFYIQSPDGCLYTAVEAAYNTAPPYPDGGFFTQGGRSLVESLSADFNPLVIYGVVRDTCEAGTGQARIAAVDGSTAGFSVTWPNGSSGQQVSGLTAGPITASITTAEGCTVEQLIQIPFADCPLLTAGATANGSQEGSTGCVPFNVLFEDATVSAVGGLSYEWEFGDGSVSNDPNPDYTYALPGTYTATLVVSDGYQSDTTTLQITALPIPEIGADYEVDFCEPVAYLYAFGDLSEITILEWSTSVGTFAGPEPVVQFPSAGVTEVVLLTAFNNQGCSYQFQFEVNLPEEYDLAVAENTVQLPACGADDGVISLSVSGGAGPYLYSWAHDASLNLPQADGLAPGVYSVVVSDANGCFVDFSTALADTTSLPEPDIGPDRSFCADMLSALELNEGYSSTQWFFEGAPLGEGGETSWLPQQSGTYAVQVFNADGCQGEAAAEVSIFEVPEVDLGGSFGLCPGMMSTIGTSCSGCTYAWSNGSESAMVSATGGNTYAVTVTNADGCTAADSLAVALLLQPQANLGADLAVCPGDVATLSAGASPDDTYSWSTGATSSSIEAAAPGEYGVTVTNPSGCSASDTIQLSWAPEITASVSASSEQLCPGDTLALFGGGAENVLWLDTSFVISSPNEPTVRLRPETTASYGLIAYNDCFTDTAFIEVAVLQQSAYASEDTCIAYRRTAVLQAFGADSASWWGTNRQKLLSQGLRYEVSPDSTSLFHVRLTDSLGCMYWDSVLVEILFLDELGLVPVNIITPNGDGLNDVLQFANLTKFDTYSLQVFNRHGMKVFDAFNYENDWGGTYNGEPLPDGVYYYILRIGSREVKSALTIIRE</sequence>
<organism evidence="3 4">
    <name type="scientific">Phaeodactylibacter luteus</name>
    <dbReference type="NCBI Taxonomy" id="1564516"/>
    <lineage>
        <taxon>Bacteria</taxon>
        <taxon>Pseudomonadati</taxon>
        <taxon>Bacteroidota</taxon>
        <taxon>Saprospiria</taxon>
        <taxon>Saprospirales</taxon>
        <taxon>Haliscomenobacteraceae</taxon>
        <taxon>Phaeodactylibacter</taxon>
    </lineage>
</organism>
<dbReference type="SMART" id="SM00089">
    <property type="entry name" value="PKD"/>
    <property type="match status" value="1"/>
</dbReference>
<dbReference type="InterPro" id="IPR022409">
    <property type="entry name" value="PKD/Chitinase_dom"/>
</dbReference>
<evidence type="ECO:0000313" key="3">
    <source>
        <dbReference type="EMBL" id="TXB67945.1"/>
    </source>
</evidence>
<evidence type="ECO:0000259" key="2">
    <source>
        <dbReference type="PROSITE" id="PS50093"/>
    </source>
</evidence>
<evidence type="ECO:0000313" key="4">
    <source>
        <dbReference type="Proteomes" id="UP000321580"/>
    </source>
</evidence>
<name>A0A5C6S157_9BACT</name>
<dbReference type="NCBIfam" id="TIGR04131">
    <property type="entry name" value="Bac_Flav_CTERM"/>
    <property type="match status" value="1"/>
</dbReference>
<proteinExistence type="predicted"/>
<feature type="signal peptide" evidence="1">
    <location>
        <begin position="1"/>
        <end position="23"/>
    </location>
</feature>
<gene>
    <name evidence="3" type="ORF">FRY97_03615</name>
</gene>
<dbReference type="Pfam" id="PF18911">
    <property type="entry name" value="PKD_4"/>
    <property type="match status" value="1"/>
</dbReference>
<reference evidence="3 4" key="1">
    <citation type="submission" date="2019-08" db="EMBL/GenBank/DDBJ databases">
        <title>Genome of Phaeodactylibacter luteus.</title>
        <authorList>
            <person name="Bowman J.P."/>
        </authorList>
    </citation>
    <scope>NUCLEOTIDE SEQUENCE [LARGE SCALE GENOMIC DNA]</scope>
    <source>
        <strain evidence="3 4">KCTC 42180</strain>
    </source>
</reference>
<dbReference type="CDD" id="cd00146">
    <property type="entry name" value="PKD"/>
    <property type="match status" value="1"/>
</dbReference>
<dbReference type="InterPro" id="IPR035986">
    <property type="entry name" value="PKD_dom_sf"/>
</dbReference>
<feature type="domain" description="PKD" evidence="2">
    <location>
        <begin position="245"/>
        <end position="313"/>
    </location>
</feature>
<dbReference type="Gene3D" id="2.60.40.10">
    <property type="entry name" value="Immunoglobulins"/>
    <property type="match status" value="1"/>
</dbReference>
<dbReference type="Proteomes" id="UP000321580">
    <property type="component" value="Unassembled WGS sequence"/>
</dbReference>
<protein>
    <submittedName>
        <fullName evidence="3">T9SS type B sorting domain-containing protein</fullName>
    </submittedName>
</protein>
<dbReference type="Pfam" id="PF13585">
    <property type="entry name" value="CHU_C"/>
    <property type="match status" value="1"/>
</dbReference>
<dbReference type="InterPro" id="IPR013783">
    <property type="entry name" value="Ig-like_fold"/>
</dbReference>
<comment type="caution">
    <text evidence="3">The sequence shown here is derived from an EMBL/GenBank/DDBJ whole genome shotgun (WGS) entry which is preliminary data.</text>
</comment>
<keyword evidence="1" id="KW-0732">Signal</keyword>
<dbReference type="SUPFAM" id="SSF49299">
    <property type="entry name" value="PKD domain"/>
    <property type="match status" value="1"/>
</dbReference>
<accession>A0A5C6S157</accession>
<dbReference type="AlphaFoldDB" id="A0A5C6S157"/>
<dbReference type="InterPro" id="IPR000601">
    <property type="entry name" value="PKD_dom"/>
</dbReference>
<dbReference type="PROSITE" id="PS50093">
    <property type="entry name" value="PKD"/>
    <property type="match status" value="1"/>
</dbReference>
<feature type="chain" id="PRO_5022730698" evidence="1">
    <location>
        <begin position="24"/>
        <end position="936"/>
    </location>
</feature>
<dbReference type="EMBL" id="VOOR01000005">
    <property type="protein sequence ID" value="TXB67945.1"/>
    <property type="molecule type" value="Genomic_DNA"/>
</dbReference>